<proteinExistence type="predicted"/>
<protein>
    <submittedName>
        <fullName evidence="2">Uncharacterized protein</fullName>
    </submittedName>
</protein>
<feature type="transmembrane region" description="Helical" evidence="1">
    <location>
        <begin position="47"/>
        <end position="70"/>
    </location>
</feature>
<keyword evidence="3" id="KW-1185">Reference proteome</keyword>
<dbReference type="Proteomes" id="UP000011182">
    <property type="component" value="Unassembled WGS sequence"/>
</dbReference>
<keyword evidence="1" id="KW-0472">Membrane</keyword>
<feature type="transmembrane region" description="Helical" evidence="1">
    <location>
        <begin position="77"/>
        <end position="95"/>
    </location>
</feature>
<evidence type="ECO:0000256" key="1">
    <source>
        <dbReference type="SAM" id="Phobius"/>
    </source>
</evidence>
<name>A0A9W5LIH7_9BACI</name>
<accession>A0A9W5LIH7</accession>
<gene>
    <name evidence="2" type="ORF">BSI_17640</name>
</gene>
<reference evidence="2 3" key="1">
    <citation type="journal article" date="2014" name="Syst. Appl. Microbiol.">
        <title>Genomic insights into the taxonomic status of the three subspecies of Bacillus subtilis.</title>
        <authorList>
            <person name="Yi H."/>
            <person name="Chun J."/>
            <person name="Cha C.J."/>
        </authorList>
    </citation>
    <scope>NUCLEOTIDE SEQUENCE [LARGE SCALE GENOMIC DNA]</scope>
    <source>
        <strain evidence="2 3">KCTC 13429</strain>
    </source>
</reference>
<evidence type="ECO:0000313" key="3">
    <source>
        <dbReference type="Proteomes" id="UP000011182"/>
    </source>
</evidence>
<dbReference type="EMBL" id="AMXN01000003">
    <property type="protein sequence ID" value="ELS61393.1"/>
    <property type="molecule type" value="Genomic_DNA"/>
</dbReference>
<keyword evidence="1" id="KW-0812">Transmembrane</keyword>
<feature type="transmembrane region" description="Helical" evidence="1">
    <location>
        <begin position="21"/>
        <end position="41"/>
    </location>
</feature>
<dbReference type="AlphaFoldDB" id="A0A9W5LIH7"/>
<organism evidence="2 3">
    <name type="scientific">Bacillus inaquosorum KCTC 13429</name>
    <dbReference type="NCBI Taxonomy" id="1236548"/>
    <lineage>
        <taxon>Bacteria</taxon>
        <taxon>Bacillati</taxon>
        <taxon>Bacillota</taxon>
        <taxon>Bacilli</taxon>
        <taxon>Bacillales</taxon>
        <taxon>Bacillaceae</taxon>
        <taxon>Bacillus</taxon>
    </lineage>
</organism>
<evidence type="ECO:0000313" key="2">
    <source>
        <dbReference type="EMBL" id="ELS61393.1"/>
    </source>
</evidence>
<comment type="caution">
    <text evidence="2">The sequence shown here is derived from an EMBL/GenBank/DDBJ whole genome shotgun (WGS) entry which is preliminary data.</text>
</comment>
<sequence>MNLVSVIQGCVYEKENTVREWKVYIFVLSLMIVCAVAMVIFEPEILFSPIVLRGFDAFISFVLLANVLFFWRKSKRIVYVSGVLAVINLIMVISLV</sequence>
<keyword evidence="1" id="KW-1133">Transmembrane helix</keyword>